<protein>
    <submittedName>
        <fullName evidence="1">Glycosyltransferase family 1 protein</fullName>
    </submittedName>
</protein>
<reference evidence="1 2" key="1">
    <citation type="submission" date="2020-05" db="EMBL/GenBank/DDBJ databases">
        <title>Strain PA2F3 complete genome.</title>
        <authorList>
            <person name="Kim Y.-S."/>
            <person name="Kim S.-J."/>
            <person name="Jung H.-k."/>
            <person name="Kim S.-E."/>
            <person name="Kim K.-H."/>
        </authorList>
    </citation>
    <scope>NUCLEOTIDE SEQUENCE [LARGE SCALE GENOMIC DNA]</scope>
    <source>
        <strain evidence="1 2">PA2F3</strain>
    </source>
</reference>
<organism evidence="1 2">
    <name type="scientific">Microbacterium hominis</name>
    <dbReference type="NCBI Taxonomy" id="162426"/>
    <lineage>
        <taxon>Bacteria</taxon>
        <taxon>Bacillati</taxon>
        <taxon>Actinomycetota</taxon>
        <taxon>Actinomycetes</taxon>
        <taxon>Micrococcales</taxon>
        <taxon>Microbacteriaceae</taxon>
        <taxon>Microbacterium</taxon>
    </lineage>
</organism>
<dbReference type="EMBL" id="CP054038">
    <property type="protein sequence ID" value="QKJ21228.1"/>
    <property type="molecule type" value="Genomic_DNA"/>
</dbReference>
<dbReference type="GO" id="GO:0016740">
    <property type="term" value="F:transferase activity"/>
    <property type="evidence" value="ECO:0007669"/>
    <property type="project" value="UniProtKB-KW"/>
</dbReference>
<dbReference type="Gene3D" id="3.40.50.2000">
    <property type="entry name" value="Glycogen Phosphorylase B"/>
    <property type="match status" value="1"/>
</dbReference>
<keyword evidence="1" id="KW-0808">Transferase</keyword>
<dbReference type="Proteomes" id="UP000502498">
    <property type="component" value="Chromosome"/>
</dbReference>
<gene>
    <name evidence="1" type="ORF">HQM25_12090</name>
</gene>
<evidence type="ECO:0000313" key="2">
    <source>
        <dbReference type="Proteomes" id="UP000502498"/>
    </source>
</evidence>
<name>A0A7D4UJJ2_9MICO</name>
<accession>A0A7D4UJJ2</accession>
<sequence>MLILSFSPIASDARVLKQVALLRDEYEVTTCGYGPAPDGVAAHVRVPDEHPIWRYPRLDVVLRRYRRAYWSNAAVAAARDGLAARTFDIVLADDVDAVPLALSLDPARGVHADLHEYSPRQHEEMLRFRLFVKPFIEWMCRTHVARAASWSTVSRGLAREYERVFGFAPAVVTNAAPYRELAPTPAHTPTRYVHSGAALRNRHLETIVEGVASSAGGATLDLYLTPNDAAYLAELKERAAASAGRVTVHDPVPYAELAETLSAYDAGIHILPPVNFNNRWALPNKIFDYVQARLGVIVGPSPEMAEYVTGFGVGAVTADFTAGALTATIDGIDAAAVDGFKAASHAHARELSSESQVLVWKRAIDALAG</sequence>
<dbReference type="SUPFAM" id="SSF53756">
    <property type="entry name" value="UDP-Glycosyltransferase/glycogen phosphorylase"/>
    <property type="match status" value="1"/>
</dbReference>
<evidence type="ECO:0000313" key="1">
    <source>
        <dbReference type="EMBL" id="QKJ21228.1"/>
    </source>
</evidence>
<dbReference type="AlphaFoldDB" id="A0A7D4UJJ2"/>
<proteinExistence type="predicted"/>